<dbReference type="Proteomes" id="UP000187406">
    <property type="component" value="Unassembled WGS sequence"/>
</dbReference>
<dbReference type="FunFam" id="3.90.1150.10:FF:000040">
    <property type="entry name" value="Tyrosine aminotransferase"/>
    <property type="match status" value="1"/>
</dbReference>
<dbReference type="InterPro" id="IPR015421">
    <property type="entry name" value="PyrdxlP-dep_Trfase_major"/>
</dbReference>
<proteinExistence type="inferred from homology"/>
<dbReference type="EMBL" id="BDDD01001184">
    <property type="protein sequence ID" value="GAV74054.1"/>
    <property type="molecule type" value="Genomic_DNA"/>
</dbReference>
<feature type="domain" description="Aminotransferase class I/classII large" evidence="6">
    <location>
        <begin position="42"/>
        <end position="407"/>
    </location>
</feature>
<protein>
    <submittedName>
        <fullName evidence="7">Aminotran_1_2 domain-containing protein</fullName>
    </submittedName>
</protein>
<dbReference type="GO" id="GO:0006572">
    <property type="term" value="P:L-tyrosine catabolic process"/>
    <property type="evidence" value="ECO:0007669"/>
    <property type="project" value="TreeGrafter"/>
</dbReference>
<dbReference type="PANTHER" id="PTHR45744">
    <property type="entry name" value="TYROSINE AMINOTRANSFERASE"/>
    <property type="match status" value="1"/>
</dbReference>
<dbReference type="PANTHER" id="PTHR45744:SF40">
    <property type="entry name" value="TYROSINE TRANSAMINASE FAMILY PROTEIN ISOFORM 1"/>
    <property type="match status" value="1"/>
</dbReference>
<dbReference type="InterPro" id="IPR015422">
    <property type="entry name" value="PyrdxlP-dep_Trfase_small"/>
</dbReference>
<dbReference type="SUPFAM" id="SSF53383">
    <property type="entry name" value="PLP-dependent transferases"/>
    <property type="match status" value="1"/>
</dbReference>
<comment type="cofactor">
    <cofactor evidence="1 4 5">
        <name>pyridoxal 5'-phosphate</name>
        <dbReference type="ChEBI" id="CHEBI:597326"/>
    </cofactor>
</comment>
<evidence type="ECO:0000313" key="8">
    <source>
        <dbReference type="Proteomes" id="UP000187406"/>
    </source>
</evidence>
<dbReference type="CDD" id="cd00609">
    <property type="entry name" value="AAT_like"/>
    <property type="match status" value="1"/>
</dbReference>
<name>A0A1Q3C1B1_CEPFO</name>
<gene>
    <name evidence="7" type="ORF">CFOL_v3_17536</name>
</gene>
<dbReference type="STRING" id="3775.A0A1Q3C1B1"/>
<accession>A0A1Q3C1B1</accession>
<dbReference type="FunFam" id="3.40.640.10:FF:000048">
    <property type="entry name" value="tyrosine aminotransferase"/>
    <property type="match status" value="1"/>
</dbReference>
<comment type="caution">
    <text evidence="7">The sequence shown here is derived from an EMBL/GenBank/DDBJ whole genome shotgun (WGS) entry which is preliminary data.</text>
</comment>
<dbReference type="PIRSF" id="PIRSF000517">
    <property type="entry name" value="Tyr_transaminase"/>
    <property type="match status" value="1"/>
</dbReference>
<keyword evidence="3 4" id="KW-0663">Pyridoxal phosphate</keyword>
<dbReference type="InterPro" id="IPR005958">
    <property type="entry name" value="TyrNic_aminoTrfase"/>
</dbReference>
<comment type="similarity">
    <text evidence="2 4">Belongs to the class-I pyridoxal-phosphate-dependent aminotransferase family.</text>
</comment>
<dbReference type="FunCoup" id="A0A1Q3C1B1">
    <property type="interactions" value="248"/>
</dbReference>
<organism evidence="7 8">
    <name type="scientific">Cephalotus follicularis</name>
    <name type="common">Albany pitcher plant</name>
    <dbReference type="NCBI Taxonomy" id="3775"/>
    <lineage>
        <taxon>Eukaryota</taxon>
        <taxon>Viridiplantae</taxon>
        <taxon>Streptophyta</taxon>
        <taxon>Embryophyta</taxon>
        <taxon>Tracheophyta</taxon>
        <taxon>Spermatophyta</taxon>
        <taxon>Magnoliopsida</taxon>
        <taxon>eudicotyledons</taxon>
        <taxon>Gunneridae</taxon>
        <taxon>Pentapetalae</taxon>
        <taxon>rosids</taxon>
        <taxon>fabids</taxon>
        <taxon>Oxalidales</taxon>
        <taxon>Cephalotaceae</taxon>
        <taxon>Cephalotus</taxon>
    </lineage>
</organism>
<keyword evidence="8" id="KW-1185">Reference proteome</keyword>
<dbReference type="NCBIfam" id="TIGR01265">
    <property type="entry name" value="tyr_nico_aTase"/>
    <property type="match status" value="1"/>
</dbReference>
<evidence type="ECO:0000313" key="7">
    <source>
        <dbReference type="EMBL" id="GAV74054.1"/>
    </source>
</evidence>
<evidence type="ECO:0000256" key="3">
    <source>
        <dbReference type="ARBA" id="ARBA00022898"/>
    </source>
</evidence>
<dbReference type="OrthoDB" id="7042322at2759"/>
<dbReference type="AlphaFoldDB" id="A0A1Q3C1B1"/>
<dbReference type="Gene3D" id="3.90.1150.10">
    <property type="entry name" value="Aspartate Aminotransferase, domain 1"/>
    <property type="match status" value="1"/>
</dbReference>
<dbReference type="InParanoid" id="A0A1Q3C1B1"/>
<dbReference type="Gene3D" id="3.40.640.10">
    <property type="entry name" value="Type I PLP-dependent aspartate aminotransferase-like (Major domain)"/>
    <property type="match status" value="1"/>
</dbReference>
<sequence>MEKGSKKLAFKEKEDLKTASAINNRGILSKVYGNLNKDNDKPIIPLGHGDPSVFPCFYTTPLAVEAIVDSVRSSQFNCYASSFGIPPARRAVAEYLSLDLSYKLSPDDVYLTAGCAQAIEVIISVLASPEANILLPRPGFPMYESRAAFSHLEARHFDLLPKKGWEIDLDSVEALVDENTVAMVIINPGNPCGNVYTFQHLKKVAETAKKLGIFVIADEVYGHFAFGANSFVPMGELAYIVPVLTLGSISKTWIVPGWRLGWIVLNDPNDILKKAGIVDSIKNYLNIIAHPATFVQGAIPQILEKTEESFFSNVLNIAKKAADICYDKISKIPCITCPHKPEGGMFVMVGLSLSLLDGITDDFDFCLKLAREDSVIVLPGVAVGYKNWLRIAFAVEPSILEEGLERLKKFCQRHALKQEDIHSIVTKNS</sequence>
<dbReference type="InterPro" id="IPR004839">
    <property type="entry name" value="Aminotransferase_I/II_large"/>
</dbReference>
<dbReference type="Pfam" id="PF00155">
    <property type="entry name" value="Aminotran_1_2"/>
    <property type="match status" value="1"/>
</dbReference>
<evidence type="ECO:0000256" key="2">
    <source>
        <dbReference type="ARBA" id="ARBA00007441"/>
    </source>
</evidence>
<feature type="modified residue" description="N6-(pyridoxal phosphate)lysine" evidence="5">
    <location>
        <position position="251"/>
    </location>
</feature>
<reference evidence="8" key="1">
    <citation type="submission" date="2016-04" db="EMBL/GenBank/DDBJ databases">
        <title>Cephalotus genome sequencing.</title>
        <authorList>
            <person name="Fukushima K."/>
            <person name="Hasebe M."/>
            <person name="Fang X."/>
        </authorList>
    </citation>
    <scope>NUCLEOTIDE SEQUENCE [LARGE SCALE GENOMIC DNA]</scope>
    <source>
        <strain evidence="8">cv. St1</strain>
    </source>
</reference>
<dbReference type="GO" id="GO:0030170">
    <property type="term" value="F:pyridoxal phosphate binding"/>
    <property type="evidence" value="ECO:0007669"/>
    <property type="project" value="InterPro"/>
</dbReference>
<evidence type="ECO:0000256" key="4">
    <source>
        <dbReference type="PIRNR" id="PIRNR000517"/>
    </source>
</evidence>
<evidence type="ECO:0000256" key="1">
    <source>
        <dbReference type="ARBA" id="ARBA00001933"/>
    </source>
</evidence>
<evidence type="ECO:0000259" key="6">
    <source>
        <dbReference type="Pfam" id="PF00155"/>
    </source>
</evidence>
<dbReference type="InterPro" id="IPR015424">
    <property type="entry name" value="PyrdxlP-dep_Trfase"/>
</dbReference>
<evidence type="ECO:0000256" key="5">
    <source>
        <dbReference type="PIRSR" id="PIRSR000517-1"/>
    </source>
</evidence>
<dbReference type="GO" id="GO:0004838">
    <property type="term" value="F:L-tyrosine-2-oxoglutarate transaminase activity"/>
    <property type="evidence" value="ECO:0007669"/>
    <property type="project" value="TreeGrafter"/>
</dbReference>